<evidence type="ECO:0000259" key="3">
    <source>
        <dbReference type="Pfam" id="PF22666"/>
    </source>
</evidence>
<sequence>MQDPHQVRVVTTAGELRLPRRRVLALTAAAALVAGVSAAGGRSTASAAPEAGEGFPAARFTDPRPDSRPTVLWFWNGTVTTDLVAAQLADLRAQGVFEVLVFPFDTSALRPRFFTEDWFTLIEFTLREAQRHGTHLWLFNDDFFPSGRGGGFVVNGGKVGDRVYPPRPDLGVKGVGRETVVVTGAGPVPLVSRGLSVSDGRLLVDASARNGITLLRAGADWQDYAVVAEVRVDRGTAGLVVRARDEANGILADLRRDGAVDVWRQVDGAFTLVRGGVPVEGFDPAVDHVLEVEVRGDRIVPSVDGVAQPAVVDGTYATGRVGVRAVADQRSSWDGLTVVDAAGRTLFADGFDSPAALDAFALPAAVPPVAATARPEGAADVASVIDLTDLARGAGVWNAPAGRWRVDLFTLRPLGGDAGHTYLDLLDDEAVDLFLDVVPGEYLRRFPWAVGGVLRGFADDEPFLASADAHFAAVPWSRSLDAELSRSGVTPGIALAAVHDELGPDGLRLRGVFWRAVSDRFASAYHRRQGEWMAGHGLRFISNPLWDEYGPGEQVRSSGNLNTTNQWAQVPGTDLIFDHFQRGHHRTLSRWPASTAHQLGLERVYLEAMGGAGWQVTPAFTREVVGAFAVRGVNHTLLHARFTDSDQIVYPPPFQPVNPWWDVSAPLNDWIGRLMEACRTPAMARTALVQPQRAVETFQDTATLAPIDEAFTGAAHALEDVQVDFDFVDEGALDADPALVAHARPSGSALALGKQRYRVVVLPWTPVLALGAVSVLTRFVRGGGTLVVIGELPTREAGGRHADLRRALDALFTGPRKAIRAADPMAAAAAVVAAGAAAVSLSPPMADVRVLRLERGRERAFVLMNERDAAVDVTATFPATGVPEVWDPDSGTATTAGVWRSAPFTGEPDGGTAVVLRLEPKATLLVVFRVGREPAHAVSATAPVERVRVDGGKVRATVRVTAPGPVTVVATAGRRRHRGTVTVTDPLTPVPLDGDWGFRFDREGAGTTRRPLGSWTDVDSAHSGSAWYDREFTLDAAVFARRRWALDLGVVHDVAQVEVNGSAVGSRLWAPYRVDVTALLRPGPNLVRVRVTNTGANTRGQVLPSGLVGPVLLRPERLVDIALAPEG</sequence>
<evidence type="ECO:0000256" key="2">
    <source>
        <dbReference type="SAM" id="MobiDB-lite"/>
    </source>
</evidence>
<keyword evidence="1 4" id="KW-0378">Hydrolase</keyword>
<dbReference type="InterPro" id="IPR008979">
    <property type="entry name" value="Galactose-bd-like_sf"/>
</dbReference>
<keyword evidence="5" id="KW-1185">Reference proteome</keyword>
<feature type="domain" description="Beta-mannosidase-like galactose-binding" evidence="3">
    <location>
        <begin position="1021"/>
        <end position="1096"/>
    </location>
</feature>
<dbReference type="Gene3D" id="2.60.120.260">
    <property type="entry name" value="Galactose-binding domain-like"/>
    <property type="match status" value="1"/>
</dbReference>
<dbReference type="NCBIfam" id="NF045579">
    <property type="entry name" value="rhamnoside_JR"/>
    <property type="match status" value="1"/>
</dbReference>
<dbReference type="Pfam" id="PF17132">
    <property type="entry name" value="Glyco_hydro_106"/>
    <property type="match status" value="1"/>
</dbReference>
<reference evidence="4" key="1">
    <citation type="submission" date="2022-08" db="EMBL/GenBank/DDBJ databases">
        <authorList>
            <person name="Tistechok S."/>
            <person name="Samborskyy M."/>
            <person name="Roman I."/>
        </authorList>
    </citation>
    <scope>NUCLEOTIDE SEQUENCE</scope>
    <source>
        <strain evidence="4">DSM 103496</strain>
    </source>
</reference>
<gene>
    <name evidence="4" type="ORF">NZH93_13795</name>
</gene>
<organism evidence="4 5">
    <name type="scientific">Umezawaea endophytica</name>
    <dbReference type="NCBI Taxonomy" id="1654476"/>
    <lineage>
        <taxon>Bacteria</taxon>
        <taxon>Bacillati</taxon>
        <taxon>Actinomycetota</taxon>
        <taxon>Actinomycetes</taxon>
        <taxon>Pseudonocardiales</taxon>
        <taxon>Pseudonocardiaceae</taxon>
        <taxon>Umezawaea</taxon>
    </lineage>
</organism>
<name>A0A9X3AEX5_9PSEU</name>
<accession>A0A9X3AEX5</accession>
<evidence type="ECO:0000313" key="5">
    <source>
        <dbReference type="Proteomes" id="UP001141259"/>
    </source>
</evidence>
<proteinExistence type="predicted"/>
<evidence type="ECO:0000313" key="4">
    <source>
        <dbReference type="EMBL" id="MCS7477932.1"/>
    </source>
</evidence>
<dbReference type="Proteomes" id="UP001141259">
    <property type="component" value="Unassembled WGS sequence"/>
</dbReference>
<dbReference type="Gene3D" id="2.60.120.560">
    <property type="entry name" value="Exo-inulinase, domain 1"/>
    <property type="match status" value="1"/>
</dbReference>
<dbReference type="AlphaFoldDB" id="A0A9X3AEX5"/>
<dbReference type="PANTHER" id="PTHR36848">
    <property type="entry name" value="DNA-BINDING PROTEIN (PUTATIVE SECRETED PROTEIN)-RELATED"/>
    <property type="match status" value="1"/>
</dbReference>
<dbReference type="SUPFAM" id="SSF49785">
    <property type="entry name" value="Galactose-binding domain-like"/>
    <property type="match status" value="1"/>
</dbReference>
<dbReference type="GO" id="GO:0004553">
    <property type="term" value="F:hydrolase activity, hydrolyzing O-glycosyl compounds"/>
    <property type="evidence" value="ECO:0007669"/>
    <property type="project" value="UniProtKB-ARBA"/>
</dbReference>
<evidence type="ECO:0000256" key="1">
    <source>
        <dbReference type="ARBA" id="ARBA00022801"/>
    </source>
</evidence>
<dbReference type="InterPro" id="IPR053161">
    <property type="entry name" value="Ulvan_degrading_GH"/>
</dbReference>
<feature type="region of interest" description="Disordered" evidence="2">
    <location>
        <begin position="43"/>
        <end position="63"/>
    </location>
</feature>
<dbReference type="InterPro" id="IPR006311">
    <property type="entry name" value="TAT_signal"/>
</dbReference>
<dbReference type="Pfam" id="PF22666">
    <property type="entry name" value="Glyco_hydro_2_N2"/>
    <property type="match status" value="1"/>
</dbReference>
<dbReference type="EMBL" id="JANYMP010000005">
    <property type="protein sequence ID" value="MCS7477932.1"/>
    <property type="molecule type" value="Genomic_DNA"/>
</dbReference>
<feature type="compositionally biased region" description="Low complexity" evidence="2">
    <location>
        <begin position="43"/>
        <end position="58"/>
    </location>
</feature>
<protein>
    <submittedName>
        <fullName evidence="4">Glycosyl hydrolase</fullName>
    </submittedName>
</protein>
<dbReference type="InterPro" id="IPR054593">
    <property type="entry name" value="Beta-mannosidase-like_N2"/>
</dbReference>
<dbReference type="InterPro" id="IPR029062">
    <property type="entry name" value="Class_I_gatase-like"/>
</dbReference>
<dbReference type="Gene3D" id="3.40.50.880">
    <property type="match status" value="1"/>
</dbReference>
<dbReference type="RefSeq" id="WP_259623436.1">
    <property type="nucleotide sequence ID" value="NZ_JANYMP010000005.1"/>
</dbReference>
<comment type="caution">
    <text evidence="4">The sequence shown here is derived from an EMBL/GenBank/DDBJ whole genome shotgun (WGS) entry which is preliminary data.</text>
</comment>
<dbReference type="PANTHER" id="PTHR36848:SF2">
    <property type="entry name" value="SECRETED PROTEIN"/>
    <property type="match status" value="1"/>
</dbReference>
<dbReference type="PROSITE" id="PS51318">
    <property type="entry name" value="TAT"/>
    <property type="match status" value="1"/>
</dbReference>